<dbReference type="PROSITE" id="PS50932">
    <property type="entry name" value="HTH_LACI_2"/>
    <property type="match status" value="1"/>
</dbReference>
<dbReference type="InterPro" id="IPR046335">
    <property type="entry name" value="LacI/GalR-like_sensor"/>
</dbReference>
<dbReference type="RefSeq" id="WP_005587364.1">
    <property type="nucleotide sequence ID" value="NZ_LT669839.1"/>
</dbReference>
<dbReference type="SMART" id="SM00354">
    <property type="entry name" value="HTH_LACI"/>
    <property type="match status" value="1"/>
</dbReference>
<dbReference type="Pfam" id="PF13377">
    <property type="entry name" value="Peripla_BP_3"/>
    <property type="match status" value="1"/>
</dbReference>
<keyword evidence="6" id="KW-1185">Reference proteome</keyword>
<dbReference type="Pfam" id="PF00356">
    <property type="entry name" value="LacI"/>
    <property type="match status" value="1"/>
</dbReference>
<evidence type="ECO:0000256" key="2">
    <source>
        <dbReference type="ARBA" id="ARBA00023125"/>
    </source>
</evidence>
<dbReference type="PANTHER" id="PTHR30146">
    <property type="entry name" value="LACI-RELATED TRANSCRIPTIONAL REPRESSOR"/>
    <property type="match status" value="1"/>
</dbReference>
<dbReference type="CDD" id="cd01392">
    <property type="entry name" value="HTH_LacI"/>
    <property type="match status" value="1"/>
</dbReference>
<evidence type="ECO:0000313" key="5">
    <source>
        <dbReference type="EMBL" id="SHD78498.1"/>
    </source>
</evidence>
<dbReference type="HOGENOM" id="CLU_037628_6_0_9"/>
<organism evidence="5 6">
    <name type="scientific">[Clostridium] ultunense Esp</name>
    <dbReference type="NCBI Taxonomy" id="1288971"/>
    <lineage>
        <taxon>Bacteria</taxon>
        <taxon>Bacillati</taxon>
        <taxon>Bacillota</taxon>
        <taxon>Tissierellia</taxon>
        <taxon>Tissierellales</taxon>
        <taxon>Tepidimicrobiaceae</taxon>
        <taxon>Schnuerera</taxon>
    </lineage>
</organism>
<evidence type="ECO:0000313" key="6">
    <source>
        <dbReference type="Proteomes" id="UP000245423"/>
    </source>
</evidence>
<dbReference type="OrthoDB" id="9784962at2"/>
<dbReference type="GO" id="GO:0003700">
    <property type="term" value="F:DNA-binding transcription factor activity"/>
    <property type="evidence" value="ECO:0007669"/>
    <property type="project" value="TreeGrafter"/>
</dbReference>
<evidence type="ECO:0000256" key="3">
    <source>
        <dbReference type="ARBA" id="ARBA00023163"/>
    </source>
</evidence>
<evidence type="ECO:0000256" key="1">
    <source>
        <dbReference type="ARBA" id="ARBA00023015"/>
    </source>
</evidence>
<dbReference type="SUPFAM" id="SSF53822">
    <property type="entry name" value="Periplasmic binding protein-like I"/>
    <property type="match status" value="1"/>
</dbReference>
<dbReference type="FunFam" id="1.10.260.40:FF:000002">
    <property type="entry name" value="HTH-type transcriptional repressor PurR"/>
    <property type="match status" value="1"/>
</dbReference>
<dbReference type="InterPro" id="IPR010982">
    <property type="entry name" value="Lambda_DNA-bd_dom_sf"/>
</dbReference>
<keyword evidence="1" id="KW-0805">Transcription regulation</keyword>
<accession>M1ZEJ6</accession>
<keyword evidence="3" id="KW-0804">Transcription</keyword>
<dbReference type="SUPFAM" id="SSF47413">
    <property type="entry name" value="lambda repressor-like DNA-binding domains"/>
    <property type="match status" value="1"/>
</dbReference>
<feature type="domain" description="HTH lacI-type" evidence="4">
    <location>
        <begin position="3"/>
        <end position="57"/>
    </location>
</feature>
<dbReference type="PRINTS" id="PR00036">
    <property type="entry name" value="HTHLACI"/>
</dbReference>
<dbReference type="PROSITE" id="PS00356">
    <property type="entry name" value="HTH_LACI_1"/>
    <property type="match status" value="1"/>
</dbReference>
<dbReference type="EMBL" id="LT669839">
    <property type="protein sequence ID" value="SHD78498.1"/>
    <property type="molecule type" value="Genomic_DNA"/>
</dbReference>
<evidence type="ECO:0000259" key="4">
    <source>
        <dbReference type="PROSITE" id="PS50932"/>
    </source>
</evidence>
<proteinExistence type="predicted"/>
<gene>
    <name evidence="5" type="ORF">CUESP1_3172</name>
</gene>
<dbReference type="PANTHER" id="PTHR30146:SF149">
    <property type="entry name" value="HTH-TYPE TRANSCRIPTIONAL REGULATOR EBGR"/>
    <property type="match status" value="1"/>
</dbReference>
<dbReference type="InterPro" id="IPR028082">
    <property type="entry name" value="Peripla_BP_I"/>
</dbReference>
<keyword evidence="2" id="KW-0238">DNA-binding</keyword>
<name>M1ZEJ6_9FIRM</name>
<dbReference type="Gene3D" id="1.10.260.40">
    <property type="entry name" value="lambda repressor-like DNA-binding domains"/>
    <property type="match status" value="1"/>
</dbReference>
<dbReference type="InterPro" id="IPR000843">
    <property type="entry name" value="HTH_LacI"/>
</dbReference>
<dbReference type="AlphaFoldDB" id="M1ZEJ6"/>
<protein>
    <submittedName>
        <fullName evidence="5">PurR family transcriptional regulator</fullName>
    </submittedName>
</protein>
<dbReference type="Proteomes" id="UP000245423">
    <property type="component" value="Chromosome 1"/>
</dbReference>
<reference evidence="5 6" key="1">
    <citation type="submission" date="2016-11" db="EMBL/GenBank/DDBJ databases">
        <authorList>
            <person name="Manzoor S."/>
        </authorList>
    </citation>
    <scope>NUCLEOTIDE SEQUENCE [LARGE SCALE GENOMIC DNA]</scope>
    <source>
        <strain evidence="5">Clostridium ultunense strain Esp</strain>
    </source>
</reference>
<dbReference type="Gene3D" id="3.40.50.2300">
    <property type="match status" value="2"/>
</dbReference>
<sequence length="337" mass="38307">MSVTIKDVAKLAGVSISTVSRVINNSKPVSLEVRRKVLEAIDELGYKPNEVARSLVTRKSNLIGVIITDIGNSYIAQMVRGIEEVGRMYKYDIVLSSSYGNPDTEKKFAQLLRSKQVEGIILVSEKNNDEVIKEIEDFRIPFVYLNKYYSNLNTPTVSIDNFEASFKMTKYLLGLGHEKILYTTAQEENEASLEKFKIDGYKKAIRDNGKNKGFLYSANGFGIDDGYNMGEDVIKLVKENNITAVFCCQDELAIGLINYCYDNHIKVPEDLSICGYGDTKIASIYRPKLTTVKEPYYDIGAVAIRRIIKKLKDEEIEEDHIYLPIRIMKRESCRRIK</sequence>
<dbReference type="GO" id="GO:0000976">
    <property type="term" value="F:transcription cis-regulatory region binding"/>
    <property type="evidence" value="ECO:0007669"/>
    <property type="project" value="TreeGrafter"/>
</dbReference>
<dbReference type="CDD" id="cd06267">
    <property type="entry name" value="PBP1_LacI_sugar_binding-like"/>
    <property type="match status" value="1"/>
</dbReference>